<dbReference type="PANTHER" id="PTHR44196">
    <property type="entry name" value="DEHYDROGENASE/REDUCTASE SDR FAMILY MEMBER 7B"/>
    <property type="match status" value="1"/>
</dbReference>
<evidence type="ECO:0000259" key="3">
    <source>
        <dbReference type="Pfam" id="PF00561"/>
    </source>
</evidence>
<dbReference type="Proteomes" id="UP001601442">
    <property type="component" value="Unassembled WGS sequence"/>
</dbReference>
<dbReference type="NCBIfam" id="NF006123">
    <property type="entry name" value="PRK08267.1"/>
    <property type="match status" value="1"/>
</dbReference>
<protein>
    <submittedName>
        <fullName evidence="4">SDR family oxidoreductase</fullName>
    </submittedName>
</protein>
<feature type="domain" description="AB hydrolase-1" evidence="3">
    <location>
        <begin position="30"/>
        <end position="270"/>
    </location>
</feature>
<evidence type="ECO:0000313" key="5">
    <source>
        <dbReference type="Proteomes" id="UP001601442"/>
    </source>
</evidence>
<proteinExistence type="inferred from homology"/>
<accession>A0ABW6PEG5</accession>
<dbReference type="PRINTS" id="PR00081">
    <property type="entry name" value="GDHRDH"/>
</dbReference>
<organism evidence="4 5">
    <name type="scientific">Nocardia aobensis</name>
    <dbReference type="NCBI Taxonomy" id="257277"/>
    <lineage>
        <taxon>Bacteria</taxon>
        <taxon>Bacillati</taxon>
        <taxon>Actinomycetota</taxon>
        <taxon>Actinomycetes</taxon>
        <taxon>Mycobacteriales</taxon>
        <taxon>Nocardiaceae</taxon>
        <taxon>Nocardia</taxon>
    </lineage>
</organism>
<evidence type="ECO:0000256" key="2">
    <source>
        <dbReference type="ARBA" id="ARBA00023002"/>
    </source>
</evidence>
<dbReference type="EMBL" id="JBIAMT010000010">
    <property type="protein sequence ID" value="MFF0501580.1"/>
    <property type="molecule type" value="Genomic_DNA"/>
</dbReference>
<dbReference type="InterPro" id="IPR000073">
    <property type="entry name" value="AB_hydrolase_1"/>
</dbReference>
<comment type="caution">
    <text evidence="4">The sequence shown here is derived from an EMBL/GenBank/DDBJ whole genome shotgun (WGS) entry which is preliminary data.</text>
</comment>
<reference evidence="4 5" key="1">
    <citation type="submission" date="2024-10" db="EMBL/GenBank/DDBJ databases">
        <title>The Natural Products Discovery Center: Release of the First 8490 Sequenced Strains for Exploring Actinobacteria Biosynthetic Diversity.</title>
        <authorList>
            <person name="Kalkreuter E."/>
            <person name="Kautsar S.A."/>
            <person name="Yang D."/>
            <person name="Bader C.D."/>
            <person name="Teijaro C.N."/>
            <person name="Fluegel L."/>
            <person name="Davis C.M."/>
            <person name="Simpson J.R."/>
            <person name="Lauterbach L."/>
            <person name="Steele A.D."/>
            <person name="Gui C."/>
            <person name="Meng S."/>
            <person name="Li G."/>
            <person name="Viehrig K."/>
            <person name="Ye F."/>
            <person name="Su P."/>
            <person name="Kiefer A.F."/>
            <person name="Nichols A."/>
            <person name="Cepeda A.J."/>
            <person name="Yan W."/>
            <person name="Fan B."/>
            <person name="Jiang Y."/>
            <person name="Adhikari A."/>
            <person name="Zheng C.-J."/>
            <person name="Schuster L."/>
            <person name="Cowan T.M."/>
            <person name="Smanski M.J."/>
            <person name="Chevrette M.G."/>
            <person name="De Carvalho L.P.S."/>
            <person name="Shen B."/>
        </authorList>
    </citation>
    <scope>NUCLEOTIDE SEQUENCE [LARGE SCALE GENOMIC DNA]</scope>
    <source>
        <strain evidence="4 5">NPDC004119</strain>
    </source>
</reference>
<dbReference type="InterPro" id="IPR029058">
    <property type="entry name" value="AB_hydrolase_fold"/>
</dbReference>
<sequence length="552" mass="59808">MDRFDITFISDSQTCAGWFYRAAVDGPAPCIVMAHGLAGVKEMRLGAYADRFAARGFHVLVFDYRHFGDSDGSPRQVLGIGEQQRDWRAAVDYVRSRSEVDSTRIALWGSSLSGGHVMALAKPLGAAAVIAQVPHTDGIASIRAMSPMQSLRLSVHGLYDLTRSVLRLSPHYISASGEPGSLALMTAPEAAGYLRLVPDGHDFDQRVAARFALRIGLYSPGRSLRDVDMPVLVQVASNDATTPPAAAVEAGNHARRGVVLTYECGHFDPYLGDTFDTFVSDQIDFLQGAFDTNQENSMPRTVVITGAGAGIGRATARRFAAAGWTVCATDINPSALEAVRAELGDQHAYAILDVTDKAQVANVFAEFAAAHGGSFTALVNNAGVAVIDNFEEISLEQHEVITRVNVLGVLNCVYLAFPHLSKARDAKVINMCSLSAEYGVPSEATYSASKFWVRGFTEAMNIEWERHGIHVCDIMPNFVATPMMETSHGDIVDSIGINLTADQVADTILEAVGDRHRVHWIVDTVKLKVVRAITNKSPAPIRRRLMKKFAGY</sequence>
<keyword evidence="5" id="KW-1185">Reference proteome</keyword>
<dbReference type="Gene3D" id="3.40.50.720">
    <property type="entry name" value="NAD(P)-binding Rossmann-like Domain"/>
    <property type="match status" value="1"/>
</dbReference>
<dbReference type="PANTHER" id="PTHR44196:SF1">
    <property type="entry name" value="DEHYDROGENASE_REDUCTASE SDR FAMILY MEMBER 7B"/>
    <property type="match status" value="1"/>
</dbReference>
<evidence type="ECO:0000256" key="1">
    <source>
        <dbReference type="ARBA" id="ARBA00006484"/>
    </source>
</evidence>
<keyword evidence="2" id="KW-0560">Oxidoreductase</keyword>
<dbReference type="SUPFAM" id="SSF53474">
    <property type="entry name" value="alpha/beta-Hydrolases"/>
    <property type="match status" value="1"/>
</dbReference>
<dbReference type="InterPro" id="IPR002347">
    <property type="entry name" value="SDR_fam"/>
</dbReference>
<dbReference type="InterPro" id="IPR036291">
    <property type="entry name" value="NAD(P)-bd_dom_sf"/>
</dbReference>
<dbReference type="RefSeq" id="WP_195023377.1">
    <property type="nucleotide sequence ID" value="NZ_JBIAMT010000010.1"/>
</dbReference>
<comment type="similarity">
    <text evidence="1">Belongs to the short-chain dehydrogenases/reductases (SDR) family.</text>
</comment>
<dbReference type="Gene3D" id="3.40.50.1820">
    <property type="entry name" value="alpha/beta hydrolase"/>
    <property type="match status" value="1"/>
</dbReference>
<evidence type="ECO:0000313" key="4">
    <source>
        <dbReference type="EMBL" id="MFF0501580.1"/>
    </source>
</evidence>
<dbReference type="PRINTS" id="PR00080">
    <property type="entry name" value="SDRFAMILY"/>
</dbReference>
<dbReference type="Pfam" id="PF00106">
    <property type="entry name" value="adh_short"/>
    <property type="match status" value="1"/>
</dbReference>
<dbReference type="SUPFAM" id="SSF51735">
    <property type="entry name" value="NAD(P)-binding Rossmann-fold domains"/>
    <property type="match status" value="1"/>
</dbReference>
<name>A0ABW6PEG5_9NOCA</name>
<dbReference type="Pfam" id="PF00561">
    <property type="entry name" value="Abhydrolase_1"/>
    <property type="match status" value="1"/>
</dbReference>
<gene>
    <name evidence="4" type="ORF">ACFYU5_34655</name>
</gene>